<feature type="signal peptide" evidence="1">
    <location>
        <begin position="1"/>
        <end position="28"/>
    </location>
</feature>
<evidence type="ECO:0000313" key="2">
    <source>
        <dbReference type="EMBL" id="OGL78488.1"/>
    </source>
</evidence>
<dbReference type="Proteomes" id="UP000176603">
    <property type="component" value="Unassembled WGS sequence"/>
</dbReference>
<protein>
    <submittedName>
        <fullName evidence="2">Uncharacterized protein</fullName>
    </submittedName>
</protein>
<feature type="chain" id="PRO_5009533065" evidence="1">
    <location>
        <begin position="29"/>
        <end position="186"/>
    </location>
</feature>
<dbReference type="AlphaFoldDB" id="A0A1F7UL95"/>
<sequence>MNIHILSTFVGLVLALAACGAPSGPTDAEDTSADPGQTAGTGEGFRFEWFSRFGWDPDMNQPVWNLKRLDAMIFAQDQVTVVTPWTEGVCSDTNVGPHIWDCQITQEPLPSGSAVVLNVLFEAPEETTGQYVDRWMCTRDGCVEYPQLYMAENDGIHVDSVQIKPLLGKAVCTSPGCDVPLIVRLP</sequence>
<name>A0A1F7UL95_9BACT</name>
<organism evidence="2 3">
    <name type="scientific">Candidatus Uhrbacteria bacterium RIFCSPHIGHO2_12_FULL_60_25</name>
    <dbReference type="NCBI Taxonomy" id="1802399"/>
    <lineage>
        <taxon>Bacteria</taxon>
        <taxon>Candidatus Uhriibacteriota</taxon>
    </lineage>
</organism>
<accession>A0A1F7UL95</accession>
<proteinExistence type="predicted"/>
<evidence type="ECO:0000313" key="3">
    <source>
        <dbReference type="Proteomes" id="UP000176603"/>
    </source>
</evidence>
<evidence type="ECO:0000256" key="1">
    <source>
        <dbReference type="SAM" id="SignalP"/>
    </source>
</evidence>
<dbReference type="EMBL" id="MGEH01000030">
    <property type="protein sequence ID" value="OGL78488.1"/>
    <property type="molecule type" value="Genomic_DNA"/>
</dbReference>
<dbReference type="STRING" id="1802399.A3E39_00580"/>
<keyword evidence="1" id="KW-0732">Signal</keyword>
<gene>
    <name evidence="2" type="ORF">A3E39_00580</name>
</gene>
<comment type="caution">
    <text evidence="2">The sequence shown here is derived from an EMBL/GenBank/DDBJ whole genome shotgun (WGS) entry which is preliminary data.</text>
</comment>
<reference evidence="2 3" key="1">
    <citation type="journal article" date="2016" name="Nat. Commun.">
        <title>Thousands of microbial genomes shed light on interconnected biogeochemical processes in an aquifer system.</title>
        <authorList>
            <person name="Anantharaman K."/>
            <person name="Brown C.T."/>
            <person name="Hug L.A."/>
            <person name="Sharon I."/>
            <person name="Castelle C.J."/>
            <person name="Probst A.J."/>
            <person name="Thomas B.C."/>
            <person name="Singh A."/>
            <person name="Wilkins M.J."/>
            <person name="Karaoz U."/>
            <person name="Brodie E.L."/>
            <person name="Williams K.H."/>
            <person name="Hubbard S.S."/>
            <person name="Banfield J.F."/>
        </authorList>
    </citation>
    <scope>NUCLEOTIDE SEQUENCE [LARGE SCALE GENOMIC DNA]</scope>
</reference>